<evidence type="ECO:0000256" key="2">
    <source>
        <dbReference type="SAM" id="MobiDB-lite"/>
    </source>
</evidence>
<feature type="compositionally biased region" description="Pro residues" evidence="2">
    <location>
        <begin position="49"/>
        <end position="65"/>
    </location>
</feature>
<feature type="domain" description="ProQ/FinO" evidence="3">
    <location>
        <begin position="97"/>
        <end position="184"/>
    </location>
</feature>
<proteinExistence type="predicted"/>
<evidence type="ECO:0000313" key="5">
    <source>
        <dbReference type="EMBL" id="WML84980.1"/>
    </source>
</evidence>
<dbReference type="EMBL" id="JAVFKN010000016">
    <property type="protein sequence ID" value="MDQ5769399.1"/>
    <property type="molecule type" value="Genomic_DNA"/>
</dbReference>
<reference evidence="5 6" key="1">
    <citation type="submission" date="2023-08" db="EMBL/GenBank/DDBJ databases">
        <title>New molecular markers tilS and rpoB for phylogenetic and monitoring studies of the genus Thiothrix biodiversity.</title>
        <authorList>
            <person name="Ravin N.V."/>
            <person name="Smolyakov D."/>
            <person name="Markov N.D."/>
            <person name="Beletsky A.V."/>
            <person name="Mardanov A.V."/>
            <person name="Rudenko T.S."/>
            <person name="Grabovich M.Y."/>
        </authorList>
    </citation>
    <scope>NUCLEOTIDE SEQUENCE</scope>
    <source>
        <strain evidence="5">DNT52</strain>
        <strain evidence="4 6">H33</strain>
    </source>
</reference>
<dbReference type="GO" id="GO:0003723">
    <property type="term" value="F:RNA binding"/>
    <property type="evidence" value="ECO:0007669"/>
    <property type="project" value="UniProtKB-KW"/>
</dbReference>
<dbReference type="EMBL" id="CP133217">
    <property type="protein sequence ID" value="WML84980.1"/>
    <property type="molecule type" value="Genomic_DNA"/>
</dbReference>
<dbReference type="Pfam" id="PF04352">
    <property type="entry name" value="ProQ"/>
    <property type="match status" value="1"/>
</dbReference>
<gene>
    <name evidence="4" type="ORF">RCC75_12715</name>
    <name evidence="5" type="ORF">RCG00_11750</name>
</gene>
<evidence type="ECO:0000313" key="6">
    <source>
        <dbReference type="Proteomes" id="UP001223336"/>
    </source>
</evidence>
<keyword evidence="6" id="KW-1185">Reference proteome</keyword>
<accession>A0AA51R2X7</accession>
<organism evidence="5">
    <name type="scientific">Thiothrix subterranea</name>
    <dbReference type="NCBI Taxonomy" id="2735563"/>
    <lineage>
        <taxon>Bacteria</taxon>
        <taxon>Pseudomonadati</taxon>
        <taxon>Pseudomonadota</taxon>
        <taxon>Gammaproteobacteria</taxon>
        <taxon>Thiotrichales</taxon>
        <taxon>Thiotrichaceae</taxon>
        <taxon>Thiothrix</taxon>
    </lineage>
</organism>
<dbReference type="SUPFAM" id="SSF48657">
    <property type="entry name" value="FinO-like"/>
    <property type="match status" value="1"/>
</dbReference>
<dbReference type="InterPro" id="IPR016103">
    <property type="entry name" value="ProQ/FinO"/>
</dbReference>
<evidence type="ECO:0000256" key="1">
    <source>
        <dbReference type="ARBA" id="ARBA00022884"/>
    </source>
</evidence>
<dbReference type="RefSeq" id="WP_308135282.1">
    <property type="nucleotide sequence ID" value="NZ_CP133197.1"/>
</dbReference>
<dbReference type="InterPro" id="IPR036442">
    <property type="entry name" value="ProQ/FinO_sf"/>
</dbReference>
<dbReference type="Proteomes" id="UP001223336">
    <property type="component" value="Unassembled WGS sequence"/>
</dbReference>
<sequence length="187" mass="21021">MTDTPKKTLSITRKPANSGTVNATAGTIQRTGKRIIRRDELPQVQRIPAPKPKPPATAKPKPPATAKPKKPRKPPAPKKQVTPPSQLKLQELNDRLNAFRVWFDFQPLAIGIEKEIFRLVNEEHFPGASKNVVQKLLRMHVNHGVYLQNLKHGTDRYQLDGTPDGTIDDYQRQLATDTLTTRLQGKC</sequence>
<protein>
    <submittedName>
        <fullName evidence="5">ProQ/FINO family protein</fullName>
    </submittedName>
</protein>
<evidence type="ECO:0000259" key="3">
    <source>
        <dbReference type="Pfam" id="PF04352"/>
    </source>
</evidence>
<evidence type="ECO:0000313" key="4">
    <source>
        <dbReference type="EMBL" id="MDQ5769399.1"/>
    </source>
</evidence>
<feature type="compositionally biased region" description="Basic residues" evidence="2">
    <location>
        <begin position="67"/>
        <end position="76"/>
    </location>
</feature>
<keyword evidence="1" id="KW-0694">RNA-binding</keyword>
<name>A0AA51R2X7_9GAMM</name>
<dbReference type="AlphaFoldDB" id="A0AA51R2X7"/>
<feature type="compositionally biased region" description="Polar residues" evidence="2">
    <location>
        <begin position="7"/>
        <end position="30"/>
    </location>
</feature>
<dbReference type="Proteomes" id="UP001229862">
    <property type="component" value="Chromosome"/>
</dbReference>
<feature type="region of interest" description="Disordered" evidence="2">
    <location>
        <begin position="1"/>
        <end position="85"/>
    </location>
</feature>
<dbReference type="Gene3D" id="1.10.1710.10">
    <property type="entry name" value="ProQ/FinO domain"/>
    <property type="match status" value="1"/>
</dbReference>